<organism evidence="3 4">
    <name type="scientific">Photobacterium kishitanii</name>
    <dbReference type="NCBI Taxonomy" id="318456"/>
    <lineage>
        <taxon>Bacteria</taxon>
        <taxon>Pseudomonadati</taxon>
        <taxon>Pseudomonadota</taxon>
        <taxon>Gammaproteobacteria</taxon>
        <taxon>Vibrionales</taxon>
        <taxon>Vibrionaceae</taxon>
        <taxon>Photobacterium</taxon>
    </lineage>
</organism>
<dbReference type="Pfam" id="PF04471">
    <property type="entry name" value="Mrr_cat"/>
    <property type="match status" value="2"/>
</dbReference>
<dbReference type="PANTHER" id="PTHR30015:SF7">
    <property type="entry name" value="TYPE IV METHYL-DIRECTED RESTRICTION ENZYME ECOKMRR"/>
    <property type="match status" value="1"/>
</dbReference>
<feature type="region of interest" description="Disordered" evidence="1">
    <location>
        <begin position="1"/>
        <end position="20"/>
    </location>
</feature>
<keyword evidence="3" id="KW-0255">Endonuclease</keyword>
<evidence type="ECO:0000259" key="2">
    <source>
        <dbReference type="Pfam" id="PF04471"/>
    </source>
</evidence>
<name>A0AAX0YTW3_9GAMM</name>
<proteinExistence type="predicted"/>
<evidence type="ECO:0000256" key="1">
    <source>
        <dbReference type="SAM" id="MobiDB-lite"/>
    </source>
</evidence>
<dbReference type="PANTHER" id="PTHR30015">
    <property type="entry name" value="MRR RESTRICTION SYSTEM PROTEIN"/>
    <property type="match status" value="1"/>
</dbReference>
<feature type="domain" description="Restriction endonuclease type IV Mrr" evidence="2">
    <location>
        <begin position="172"/>
        <end position="271"/>
    </location>
</feature>
<dbReference type="InterPro" id="IPR052906">
    <property type="entry name" value="Type_IV_Methyl-Rstrct_Enzyme"/>
</dbReference>
<dbReference type="InterPro" id="IPR007560">
    <property type="entry name" value="Restrct_endonuc_IV_Mrr"/>
</dbReference>
<dbReference type="GO" id="GO:0015666">
    <property type="term" value="F:restriction endodeoxyribonuclease activity"/>
    <property type="evidence" value="ECO:0007669"/>
    <property type="project" value="TreeGrafter"/>
</dbReference>
<dbReference type="AlphaFoldDB" id="A0AAX0YTW3"/>
<reference evidence="3 4" key="1">
    <citation type="submission" date="2018-01" db="EMBL/GenBank/DDBJ databases">
        <title>Whole genome sequencing of Histamine producing bacteria.</title>
        <authorList>
            <person name="Butler K."/>
        </authorList>
    </citation>
    <scope>NUCLEOTIDE SEQUENCE [LARGE SCALE GENOMIC DNA]</scope>
    <source>
        <strain evidence="3 4">A1-4</strain>
    </source>
</reference>
<dbReference type="EMBL" id="PYOZ01000010">
    <property type="protein sequence ID" value="PSX44151.1"/>
    <property type="molecule type" value="Genomic_DNA"/>
</dbReference>
<accession>A0AAX0YTW3</accession>
<dbReference type="GO" id="GO:0003677">
    <property type="term" value="F:DNA binding"/>
    <property type="evidence" value="ECO:0007669"/>
    <property type="project" value="InterPro"/>
</dbReference>
<feature type="compositionally biased region" description="Basic and acidic residues" evidence="1">
    <location>
        <begin position="1"/>
        <end position="10"/>
    </location>
</feature>
<dbReference type="GO" id="GO:0009307">
    <property type="term" value="P:DNA restriction-modification system"/>
    <property type="evidence" value="ECO:0007669"/>
    <property type="project" value="InterPro"/>
</dbReference>
<dbReference type="SUPFAM" id="SSF52980">
    <property type="entry name" value="Restriction endonuclease-like"/>
    <property type="match status" value="2"/>
</dbReference>
<protein>
    <submittedName>
        <fullName evidence="3">Restriction endonuclease</fullName>
    </submittedName>
</protein>
<keyword evidence="4" id="KW-1185">Reference proteome</keyword>
<dbReference type="InterPro" id="IPR011856">
    <property type="entry name" value="tRNA_endonuc-like_dom_sf"/>
</dbReference>
<comment type="caution">
    <text evidence="3">The sequence shown here is derived from an EMBL/GenBank/DDBJ whole genome shotgun (WGS) entry which is preliminary data.</text>
</comment>
<dbReference type="Proteomes" id="UP000240728">
    <property type="component" value="Unassembled WGS sequence"/>
</dbReference>
<keyword evidence="3" id="KW-0540">Nuclease</keyword>
<evidence type="ECO:0000313" key="4">
    <source>
        <dbReference type="Proteomes" id="UP000240728"/>
    </source>
</evidence>
<gene>
    <name evidence="3" type="ORF">C0W53_15640</name>
</gene>
<feature type="domain" description="Restriction endonuclease type IV Mrr" evidence="2">
    <location>
        <begin position="25"/>
        <end position="133"/>
    </location>
</feature>
<evidence type="ECO:0000313" key="3">
    <source>
        <dbReference type="EMBL" id="PSX44151.1"/>
    </source>
</evidence>
<sequence>MSPNYEKEISQLEQGGLSPQDAEKTVSKILIPLLSDDGYEVSQTPLYRDSGVDFLANKHDGAIQEKLAIEYKHYRSPVSANVIQRLIGASVVHNFDRLMLVTNSRFTRSALEIANSNLPVKLELIDLDSLKAWVQRAEKTENYDFKLVNILRSSLSDRLAKAIAQNPRYLMDIEWRELERVVQVVFEELGFSAELTPGSKDGGKDVILKCRISGFDHTYFIELKHWRSQQKVGGQAAQDFLKVIMNEEVNGGLFLSSYGYCDNAFEMLTEIDRQYLKFGNQEKIVTLCKQYVKSKSGIWSPTDGLANVLFEQTV</sequence>
<keyword evidence="3" id="KW-0378">Hydrolase</keyword>
<dbReference type="Gene3D" id="3.40.1350.10">
    <property type="match status" value="2"/>
</dbReference>
<dbReference type="InterPro" id="IPR011335">
    <property type="entry name" value="Restrct_endonuc-II-like"/>
</dbReference>